<dbReference type="GeneID" id="104730725"/>
<protein>
    <submittedName>
        <fullName evidence="2">Uncharacterized protein LOC104730725</fullName>
    </submittedName>
</protein>
<evidence type="ECO:0000313" key="2">
    <source>
        <dbReference type="RefSeq" id="XP_010448229.1"/>
    </source>
</evidence>
<dbReference type="RefSeq" id="XP_010448229.1">
    <property type="nucleotide sequence ID" value="XM_010449927.1"/>
</dbReference>
<organism evidence="1 2">
    <name type="scientific">Camelina sativa</name>
    <name type="common">False flax</name>
    <name type="synonym">Myagrum sativum</name>
    <dbReference type="NCBI Taxonomy" id="90675"/>
    <lineage>
        <taxon>Eukaryota</taxon>
        <taxon>Viridiplantae</taxon>
        <taxon>Streptophyta</taxon>
        <taxon>Embryophyta</taxon>
        <taxon>Tracheophyta</taxon>
        <taxon>Spermatophyta</taxon>
        <taxon>Magnoliopsida</taxon>
        <taxon>eudicotyledons</taxon>
        <taxon>Gunneridae</taxon>
        <taxon>Pentapetalae</taxon>
        <taxon>rosids</taxon>
        <taxon>malvids</taxon>
        <taxon>Brassicales</taxon>
        <taxon>Brassicaceae</taxon>
        <taxon>Camelineae</taxon>
        <taxon>Camelina</taxon>
    </lineage>
</organism>
<gene>
    <name evidence="2" type="primary">LOC104730725</name>
</gene>
<evidence type="ECO:0000313" key="1">
    <source>
        <dbReference type="Proteomes" id="UP000694864"/>
    </source>
</evidence>
<reference evidence="2" key="2">
    <citation type="submission" date="2025-08" db="UniProtKB">
        <authorList>
            <consortium name="RefSeq"/>
        </authorList>
    </citation>
    <scope>IDENTIFICATION</scope>
    <source>
        <tissue evidence="2">Leaf</tissue>
    </source>
</reference>
<name>A0ABM0UYM8_CAMSA</name>
<dbReference type="Proteomes" id="UP000694864">
    <property type="component" value="Chromosome 12"/>
</dbReference>
<reference evidence="1" key="1">
    <citation type="journal article" date="2014" name="Nat. Commun.">
        <title>The emerging biofuel crop Camelina sativa retains a highly undifferentiated hexaploid genome structure.</title>
        <authorList>
            <person name="Kagale S."/>
            <person name="Koh C."/>
            <person name="Nixon J."/>
            <person name="Bollina V."/>
            <person name="Clarke W.E."/>
            <person name="Tuteja R."/>
            <person name="Spillane C."/>
            <person name="Robinson S.J."/>
            <person name="Links M.G."/>
            <person name="Clarke C."/>
            <person name="Higgins E.E."/>
            <person name="Huebert T."/>
            <person name="Sharpe A.G."/>
            <person name="Parkin I.A."/>
        </authorList>
    </citation>
    <scope>NUCLEOTIDE SEQUENCE [LARGE SCALE GENOMIC DNA]</scope>
    <source>
        <strain evidence="1">cv. DH55</strain>
    </source>
</reference>
<sequence>MDTSSHMSCVLKINMQTSGWEKSMHKLIKDIPDVTYTIDAAMGLAYVSGKINPEIILKIRKCKKHVQLIHIDYGHNLTPTTTGYNQPQPPTPTSQAAAQPYMHYLQIPYEQPQVAYPYFNPYL</sequence>
<keyword evidence="1" id="KW-1185">Reference proteome</keyword>
<proteinExistence type="predicted"/>
<accession>A0ABM0UYM8</accession>